<dbReference type="GO" id="GO:0008654">
    <property type="term" value="P:phospholipid biosynthetic process"/>
    <property type="evidence" value="ECO:0007669"/>
    <property type="project" value="UniProtKB-KW"/>
</dbReference>
<dbReference type="GO" id="GO:0003882">
    <property type="term" value="F:CDP-diacylglycerol-serine O-phosphatidyltransferase activity"/>
    <property type="evidence" value="ECO:0007669"/>
    <property type="project" value="UniProtKB-EC"/>
</dbReference>
<evidence type="ECO:0000256" key="5">
    <source>
        <dbReference type="ARBA" id="ARBA00017171"/>
    </source>
</evidence>
<keyword evidence="8 15" id="KW-0812">Transmembrane</keyword>
<keyword evidence="9 15" id="KW-1133">Transmembrane helix</keyword>
<evidence type="ECO:0000256" key="6">
    <source>
        <dbReference type="ARBA" id="ARBA00022516"/>
    </source>
</evidence>
<evidence type="ECO:0000256" key="15">
    <source>
        <dbReference type="SAM" id="Phobius"/>
    </source>
</evidence>
<feature type="transmembrane region" description="Helical" evidence="15">
    <location>
        <begin position="12"/>
        <end position="33"/>
    </location>
</feature>
<dbReference type="NCBIfam" id="TIGR00473">
    <property type="entry name" value="pssA"/>
    <property type="match status" value="1"/>
</dbReference>
<dbReference type="AlphaFoldDB" id="A0A644T3F3"/>
<evidence type="ECO:0000256" key="1">
    <source>
        <dbReference type="ARBA" id="ARBA00000287"/>
    </source>
</evidence>
<dbReference type="InterPro" id="IPR000462">
    <property type="entry name" value="CDP-OH_P_trans"/>
</dbReference>
<proteinExistence type="inferred from homology"/>
<dbReference type="EMBL" id="VSSQ01000014">
    <property type="protein sequence ID" value="MPL61364.1"/>
    <property type="molecule type" value="Genomic_DNA"/>
</dbReference>
<dbReference type="PANTHER" id="PTHR14269:SF61">
    <property type="entry name" value="CDP-DIACYLGLYCEROL--SERINE O-PHOSPHATIDYLTRANSFERASE"/>
    <property type="match status" value="1"/>
</dbReference>
<dbReference type="Pfam" id="PF01066">
    <property type="entry name" value="CDP-OH_P_transf"/>
    <property type="match status" value="1"/>
</dbReference>
<dbReference type="GO" id="GO:0012505">
    <property type="term" value="C:endomembrane system"/>
    <property type="evidence" value="ECO:0007669"/>
    <property type="project" value="UniProtKB-SubCell"/>
</dbReference>
<organism evidence="16">
    <name type="scientific">bioreactor metagenome</name>
    <dbReference type="NCBI Taxonomy" id="1076179"/>
    <lineage>
        <taxon>unclassified sequences</taxon>
        <taxon>metagenomes</taxon>
        <taxon>ecological metagenomes</taxon>
    </lineage>
</organism>
<feature type="transmembrane region" description="Helical" evidence="15">
    <location>
        <begin position="99"/>
        <end position="119"/>
    </location>
</feature>
<dbReference type="InterPro" id="IPR043130">
    <property type="entry name" value="CDP-OH_PTrfase_TM_dom"/>
</dbReference>
<protein>
    <recommendedName>
        <fullName evidence="5">CDP-diacylglycerol--serine O-phosphatidyltransferase</fullName>
        <ecNumber evidence="4">2.7.8.8</ecNumber>
    </recommendedName>
    <alternativeName>
        <fullName evidence="14">Phosphatidylserine synthase</fullName>
    </alternativeName>
</protein>
<evidence type="ECO:0000256" key="14">
    <source>
        <dbReference type="ARBA" id="ARBA00032361"/>
    </source>
</evidence>
<reference evidence="16" key="1">
    <citation type="submission" date="2019-08" db="EMBL/GenBank/DDBJ databases">
        <authorList>
            <person name="Kucharzyk K."/>
            <person name="Murdoch R.W."/>
            <person name="Higgins S."/>
            <person name="Loffler F."/>
        </authorList>
    </citation>
    <scope>NUCLEOTIDE SEQUENCE</scope>
</reference>
<dbReference type="GO" id="GO:0016020">
    <property type="term" value="C:membrane"/>
    <property type="evidence" value="ECO:0007669"/>
    <property type="project" value="InterPro"/>
</dbReference>
<dbReference type="PROSITE" id="PS00379">
    <property type="entry name" value="CDP_ALCOHOL_P_TRANSF"/>
    <property type="match status" value="1"/>
</dbReference>
<feature type="transmembrane region" description="Helical" evidence="15">
    <location>
        <begin position="161"/>
        <end position="179"/>
    </location>
</feature>
<dbReference type="PANTHER" id="PTHR14269">
    <property type="entry name" value="CDP-DIACYLGLYCEROL--GLYCEROL-3-PHOSPHATE 3-PHOSPHATIDYLTRANSFERASE-RELATED"/>
    <property type="match status" value="1"/>
</dbReference>
<evidence type="ECO:0000256" key="7">
    <source>
        <dbReference type="ARBA" id="ARBA00022679"/>
    </source>
</evidence>
<comment type="similarity">
    <text evidence="3">Belongs to the CDP-alcohol phosphatidyltransferase class-I family.</text>
</comment>
<feature type="transmembrane region" description="Helical" evidence="15">
    <location>
        <begin position="191"/>
        <end position="211"/>
    </location>
</feature>
<comment type="catalytic activity">
    <reaction evidence="1">
        <text>a CDP-1,2-diacyl-sn-glycerol + L-serine = a 1,2-diacyl-sn-glycero-3-phospho-L-serine + CMP + H(+)</text>
        <dbReference type="Rhea" id="RHEA:16913"/>
        <dbReference type="ChEBI" id="CHEBI:15378"/>
        <dbReference type="ChEBI" id="CHEBI:33384"/>
        <dbReference type="ChEBI" id="CHEBI:57262"/>
        <dbReference type="ChEBI" id="CHEBI:58332"/>
        <dbReference type="ChEBI" id="CHEBI:60377"/>
        <dbReference type="EC" id="2.7.8.8"/>
    </reaction>
</comment>
<evidence type="ECO:0000256" key="12">
    <source>
        <dbReference type="ARBA" id="ARBA00023209"/>
    </source>
</evidence>
<name>A0A644T3F3_9ZZZZ</name>
<keyword evidence="6" id="KW-0444">Lipid biosynthesis</keyword>
<evidence type="ECO:0000256" key="11">
    <source>
        <dbReference type="ARBA" id="ARBA00023136"/>
    </source>
</evidence>
<dbReference type="EC" id="2.7.8.8" evidence="4"/>
<evidence type="ECO:0000256" key="8">
    <source>
        <dbReference type="ARBA" id="ARBA00022692"/>
    </source>
</evidence>
<keyword evidence="7" id="KW-0808">Transferase</keyword>
<feature type="transmembrane region" description="Helical" evidence="15">
    <location>
        <begin position="217"/>
        <end position="237"/>
    </location>
</feature>
<evidence type="ECO:0000256" key="9">
    <source>
        <dbReference type="ARBA" id="ARBA00022989"/>
    </source>
</evidence>
<keyword evidence="10" id="KW-0443">Lipid metabolism</keyword>
<evidence type="ECO:0000256" key="3">
    <source>
        <dbReference type="ARBA" id="ARBA00010441"/>
    </source>
</evidence>
<evidence type="ECO:0000256" key="2">
    <source>
        <dbReference type="ARBA" id="ARBA00004127"/>
    </source>
</evidence>
<evidence type="ECO:0000256" key="10">
    <source>
        <dbReference type="ARBA" id="ARBA00023098"/>
    </source>
</evidence>
<evidence type="ECO:0000256" key="4">
    <source>
        <dbReference type="ARBA" id="ARBA00013174"/>
    </source>
</evidence>
<feature type="transmembrane region" description="Helical" evidence="15">
    <location>
        <begin position="131"/>
        <end position="155"/>
    </location>
</feature>
<sequence length="253" mass="27716">MAPEVKKPRKGVYLLPNMITTLSMFLGFLSMVWAVQGRFESACFAILLSAVMDGLDGKVARLTNTASEFGVQYDSLSDLVAFGIAPAMLMWQWELSALGRMGLAAAFIYAACGALRLARFNVSTAAVGKRFFIGLPIPAGGCTVVTFVFCAAHFPAIMASALPYMTLFLAIGVGVLMVSKVRYFSFKEYDFLRAHPIRTMLFFLLVLGTVISFPRVMGFVLCAVYIIGGVVYTFVILPRRNRQLLRALSPQSD</sequence>
<dbReference type="InterPro" id="IPR004533">
    <property type="entry name" value="CDP-diaglyc--ser_O-PTrfase"/>
</dbReference>
<evidence type="ECO:0000313" key="16">
    <source>
        <dbReference type="EMBL" id="MPL61364.1"/>
    </source>
</evidence>
<keyword evidence="12" id="KW-0594">Phospholipid biosynthesis</keyword>
<dbReference type="Gene3D" id="1.20.120.1760">
    <property type="match status" value="1"/>
</dbReference>
<comment type="subcellular location">
    <subcellularLocation>
        <location evidence="2">Endomembrane system</location>
        <topology evidence="2">Multi-pass membrane protein</topology>
    </subcellularLocation>
</comment>
<dbReference type="InterPro" id="IPR050324">
    <property type="entry name" value="CDP-alcohol_PTase-I"/>
</dbReference>
<evidence type="ECO:0000256" key="13">
    <source>
        <dbReference type="ARBA" id="ARBA00023264"/>
    </source>
</evidence>
<keyword evidence="11 15" id="KW-0472">Membrane</keyword>
<dbReference type="InterPro" id="IPR048254">
    <property type="entry name" value="CDP_ALCOHOL_P_TRANSF_CS"/>
</dbReference>
<keyword evidence="13" id="KW-1208">Phospholipid metabolism</keyword>
<comment type="caution">
    <text evidence="16">The sequence shown here is derived from an EMBL/GenBank/DDBJ whole genome shotgun (WGS) entry which is preliminary data.</text>
</comment>
<gene>
    <name evidence="16" type="ORF">SDC9_06935</name>
</gene>
<accession>A0A644T3F3</accession>